<dbReference type="PANTHER" id="PTHR35174">
    <property type="entry name" value="BLL7171 PROTEIN-RELATED"/>
    <property type="match status" value="1"/>
</dbReference>
<dbReference type="RefSeq" id="WP_106250144.1">
    <property type="nucleotide sequence ID" value="NZ_PVZC01000007.1"/>
</dbReference>
<name>A0A2T0PYX2_9ACTN</name>
<organism evidence="3 4">
    <name type="scientific">Allonocardiopsis opalescens</name>
    <dbReference type="NCBI Taxonomy" id="1144618"/>
    <lineage>
        <taxon>Bacteria</taxon>
        <taxon>Bacillati</taxon>
        <taxon>Actinomycetota</taxon>
        <taxon>Actinomycetes</taxon>
        <taxon>Streptosporangiales</taxon>
        <taxon>Allonocardiopsis</taxon>
    </lineage>
</organism>
<accession>A0A2T0PYX2</accession>
<dbReference type="Proteomes" id="UP000237846">
    <property type="component" value="Unassembled WGS sequence"/>
</dbReference>
<proteinExistence type="inferred from homology"/>
<dbReference type="PANTHER" id="PTHR35174:SF3">
    <property type="entry name" value="BLL7171 PROTEIN"/>
    <property type="match status" value="1"/>
</dbReference>
<keyword evidence="4" id="KW-1185">Reference proteome</keyword>
<reference evidence="3 4" key="1">
    <citation type="submission" date="2018-03" db="EMBL/GenBank/DDBJ databases">
        <title>Genomic Encyclopedia of Archaeal and Bacterial Type Strains, Phase II (KMG-II): from individual species to whole genera.</title>
        <authorList>
            <person name="Goeker M."/>
        </authorList>
    </citation>
    <scope>NUCLEOTIDE SEQUENCE [LARGE SCALE GENOMIC DNA]</scope>
    <source>
        <strain evidence="3 4">DSM 45601</strain>
    </source>
</reference>
<feature type="domain" description="YCII-related" evidence="2">
    <location>
        <begin position="30"/>
        <end position="109"/>
    </location>
</feature>
<dbReference type="Gene3D" id="3.30.70.1060">
    <property type="entry name" value="Dimeric alpha+beta barrel"/>
    <property type="match status" value="1"/>
</dbReference>
<dbReference type="AlphaFoldDB" id="A0A2T0PYX2"/>
<evidence type="ECO:0000313" key="3">
    <source>
        <dbReference type="EMBL" id="PRX96718.1"/>
    </source>
</evidence>
<dbReference type="Pfam" id="PF03795">
    <property type="entry name" value="YCII"/>
    <property type="match status" value="1"/>
</dbReference>
<gene>
    <name evidence="3" type="ORF">CLV72_107241</name>
</gene>
<evidence type="ECO:0000259" key="2">
    <source>
        <dbReference type="Pfam" id="PF03795"/>
    </source>
</evidence>
<sequence length="135" mass="13964">MKYLIATYGSQRDHDALSGREGGPPAASAEEPAAIGGFLAEFTAALADSGELVDAQGLAAPALARRVRLQEGARVVTDGPFAETEEVLAGYWIVECADLERATEIAARLNECPGPVPEAGTVIWPVLGADGGLDD</sequence>
<dbReference type="SUPFAM" id="SSF54909">
    <property type="entry name" value="Dimeric alpha+beta barrel"/>
    <property type="match status" value="1"/>
</dbReference>
<protein>
    <recommendedName>
        <fullName evidence="2">YCII-related domain-containing protein</fullName>
    </recommendedName>
</protein>
<dbReference type="EMBL" id="PVZC01000007">
    <property type="protein sequence ID" value="PRX96718.1"/>
    <property type="molecule type" value="Genomic_DNA"/>
</dbReference>
<dbReference type="OrthoDB" id="668782at2"/>
<evidence type="ECO:0000256" key="1">
    <source>
        <dbReference type="ARBA" id="ARBA00007689"/>
    </source>
</evidence>
<dbReference type="InterPro" id="IPR005545">
    <property type="entry name" value="YCII"/>
</dbReference>
<comment type="caution">
    <text evidence="3">The sequence shown here is derived from an EMBL/GenBank/DDBJ whole genome shotgun (WGS) entry which is preliminary data.</text>
</comment>
<comment type="similarity">
    <text evidence="1">Belongs to the YciI family.</text>
</comment>
<dbReference type="InterPro" id="IPR011008">
    <property type="entry name" value="Dimeric_a/b-barrel"/>
</dbReference>
<evidence type="ECO:0000313" key="4">
    <source>
        <dbReference type="Proteomes" id="UP000237846"/>
    </source>
</evidence>